<feature type="domain" description="Radical SAM core" evidence="11">
    <location>
        <begin position="161"/>
        <end position="394"/>
    </location>
</feature>
<evidence type="ECO:0000256" key="5">
    <source>
        <dbReference type="ARBA" id="ARBA00022691"/>
    </source>
</evidence>
<protein>
    <submittedName>
        <fullName evidence="12">Radical SAM protein</fullName>
    </submittedName>
</protein>
<dbReference type="EMBL" id="SMZO01000015">
    <property type="protein sequence ID" value="TDL88994.1"/>
    <property type="molecule type" value="Genomic_DNA"/>
</dbReference>
<sequence length="506" mass="55014">MKIYIIAPAVAYEADTLVTDAVLNIEGRFAVMASAAVTTVAALFSGAFELKLCDEQIEDVDFDDPSDIVAISINVAQAQRGIEIARAFRERGKTVILGGPHVSLSPETFEGMADCMVIGEFETIAAEVTRDLVDGKLKPRYQGTQADLAEAPIPRWDLYPNDRAVTGVIQTSRGCPFECNFCDVIQYLGRKQRHKPVPKVVEEAQVLYDHGYRTISLSDDNFTVNRKKSRALLEGLAAWNGRDGRQPVQFSTQASIDLARDGELVAMCSEAGLREIFVGIETSDEAALVESQKRQNLRRDLVADASAIVSGGVVLLSGMMVGFDSDGLDCFERQLAFGMALPVVNIRVTVLVAPVATPLFDQMRHDGRLVGDGKMALLPGAGLLTNIIPKNMTRQQLAEGARWLVCELYDPDNAISRFERVASILKAPAEHLVPTSGKAALGTGSAGILTLIRESARDPGAGRVIEAVSELSKKRPEISRDLTNMLAMYLNTYRSIERAGQSEQVL</sequence>
<dbReference type="InterPro" id="IPR058240">
    <property type="entry name" value="rSAM_sf"/>
</dbReference>
<dbReference type="SFLD" id="SFLDG01082">
    <property type="entry name" value="B12-binding_domain_containing"/>
    <property type="match status" value="1"/>
</dbReference>
<dbReference type="InterPro" id="IPR051198">
    <property type="entry name" value="BchE-like"/>
</dbReference>
<dbReference type="AlphaFoldDB" id="A0A4R6AZ00"/>
<evidence type="ECO:0000256" key="2">
    <source>
        <dbReference type="ARBA" id="ARBA00022485"/>
    </source>
</evidence>
<keyword evidence="5" id="KW-0949">S-adenosyl-L-methionine</keyword>
<dbReference type="PANTHER" id="PTHR43409">
    <property type="entry name" value="ANAEROBIC MAGNESIUM-PROTOPORPHYRIN IX MONOMETHYL ESTER CYCLASE-RELATED"/>
    <property type="match status" value="1"/>
</dbReference>
<evidence type="ECO:0000259" key="10">
    <source>
        <dbReference type="PROSITE" id="PS51332"/>
    </source>
</evidence>
<dbReference type="GO" id="GO:0031419">
    <property type="term" value="F:cobalamin binding"/>
    <property type="evidence" value="ECO:0007669"/>
    <property type="project" value="InterPro"/>
</dbReference>
<dbReference type="GO" id="GO:0003824">
    <property type="term" value="F:catalytic activity"/>
    <property type="evidence" value="ECO:0007669"/>
    <property type="project" value="InterPro"/>
</dbReference>
<evidence type="ECO:0000313" key="13">
    <source>
        <dbReference type="Proteomes" id="UP000294562"/>
    </source>
</evidence>
<dbReference type="InterPro" id="IPR006638">
    <property type="entry name" value="Elp3/MiaA/NifB-like_rSAM"/>
</dbReference>
<evidence type="ECO:0000256" key="7">
    <source>
        <dbReference type="ARBA" id="ARBA00023004"/>
    </source>
</evidence>
<dbReference type="PROSITE" id="PS51918">
    <property type="entry name" value="RADICAL_SAM"/>
    <property type="match status" value="1"/>
</dbReference>
<evidence type="ECO:0000256" key="9">
    <source>
        <dbReference type="SAM" id="Phobius"/>
    </source>
</evidence>
<dbReference type="GO" id="GO:0005829">
    <property type="term" value="C:cytosol"/>
    <property type="evidence" value="ECO:0007669"/>
    <property type="project" value="TreeGrafter"/>
</dbReference>
<name>A0A4R6AZ00_9RHOB</name>
<dbReference type="RefSeq" id="WP_133342499.1">
    <property type="nucleotide sequence ID" value="NZ_SMZO01000015.1"/>
</dbReference>
<evidence type="ECO:0000256" key="3">
    <source>
        <dbReference type="ARBA" id="ARBA00022603"/>
    </source>
</evidence>
<evidence type="ECO:0000259" key="11">
    <source>
        <dbReference type="PROSITE" id="PS51918"/>
    </source>
</evidence>
<dbReference type="InterPro" id="IPR006158">
    <property type="entry name" value="Cobalamin-bd"/>
</dbReference>
<keyword evidence="3" id="KW-0489">Methyltransferase</keyword>
<evidence type="ECO:0000313" key="12">
    <source>
        <dbReference type="EMBL" id="TDL88994.1"/>
    </source>
</evidence>
<reference evidence="12 13" key="1">
    <citation type="submission" date="2019-03" db="EMBL/GenBank/DDBJ databases">
        <title>Rhodobacteraceae bacterium SM1902, a new member of the family Rhodobacteraceae isolated from Yantai.</title>
        <authorList>
            <person name="Sun Y."/>
        </authorList>
    </citation>
    <scope>NUCLEOTIDE SEQUENCE [LARGE SCALE GENOMIC DNA]</scope>
    <source>
        <strain evidence="12 13">SM1902</strain>
    </source>
</reference>
<keyword evidence="9" id="KW-0472">Membrane</keyword>
<dbReference type="SFLD" id="SFLDG01123">
    <property type="entry name" value="methyltransferase_(Class_B)"/>
    <property type="match status" value="1"/>
</dbReference>
<dbReference type="InterPro" id="IPR025274">
    <property type="entry name" value="DUF4070"/>
</dbReference>
<feature type="transmembrane region" description="Helical" evidence="9">
    <location>
        <begin position="335"/>
        <end position="360"/>
    </location>
</feature>
<dbReference type="OrthoDB" id="9801424at2"/>
<dbReference type="Gene3D" id="3.40.50.280">
    <property type="entry name" value="Cobalamin-binding domain"/>
    <property type="match status" value="1"/>
</dbReference>
<dbReference type="Proteomes" id="UP000294562">
    <property type="component" value="Unassembled WGS sequence"/>
</dbReference>
<keyword evidence="13" id="KW-1185">Reference proteome</keyword>
<dbReference type="InterPro" id="IPR020612">
    <property type="entry name" value="Methylthiotransferase_CS"/>
</dbReference>
<dbReference type="PANTHER" id="PTHR43409:SF7">
    <property type="entry name" value="BLL1977 PROTEIN"/>
    <property type="match status" value="1"/>
</dbReference>
<dbReference type="SUPFAM" id="SSF102114">
    <property type="entry name" value="Radical SAM enzymes"/>
    <property type="match status" value="1"/>
</dbReference>
<keyword evidence="2" id="KW-0004">4Fe-4S</keyword>
<evidence type="ECO:0000256" key="1">
    <source>
        <dbReference type="ARBA" id="ARBA00001966"/>
    </source>
</evidence>
<dbReference type="SMART" id="SM00729">
    <property type="entry name" value="Elp3"/>
    <property type="match status" value="1"/>
</dbReference>
<keyword evidence="7" id="KW-0408">Iron</keyword>
<dbReference type="GO" id="GO:0046872">
    <property type="term" value="F:metal ion binding"/>
    <property type="evidence" value="ECO:0007669"/>
    <property type="project" value="UniProtKB-KW"/>
</dbReference>
<keyword evidence="9" id="KW-0812">Transmembrane</keyword>
<feature type="domain" description="B12-binding" evidence="10">
    <location>
        <begin position="2"/>
        <end position="139"/>
    </location>
</feature>
<dbReference type="Pfam" id="PF13282">
    <property type="entry name" value="DUF4070"/>
    <property type="match status" value="1"/>
</dbReference>
<dbReference type="InterPro" id="IPR023404">
    <property type="entry name" value="rSAM_horseshoe"/>
</dbReference>
<dbReference type="SFLD" id="SFLDS00029">
    <property type="entry name" value="Radical_SAM"/>
    <property type="match status" value="1"/>
</dbReference>
<dbReference type="PROSITE" id="PS01278">
    <property type="entry name" value="MTTASE_RADICAL"/>
    <property type="match status" value="1"/>
</dbReference>
<keyword evidence="8" id="KW-0411">Iron-sulfur</keyword>
<evidence type="ECO:0000256" key="4">
    <source>
        <dbReference type="ARBA" id="ARBA00022679"/>
    </source>
</evidence>
<dbReference type="PROSITE" id="PS51332">
    <property type="entry name" value="B12_BINDING"/>
    <property type="match status" value="1"/>
</dbReference>
<dbReference type="GO" id="GO:0051539">
    <property type="term" value="F:4 iron, 4 sulfur cluster binding"/>
    <property type="evidence" value="ECO:0007669"/>
    <property type="project" value="UniProtKB-KW"/>
</dbReference>
<evidence type="ECO:0000256" key="8">
    <source>
        <dbReference type="ARBA" id="ARBA00023014"/>
    </source>
</evidence>
<gene>
    <name evidence="12" type="ORF">E2L05_08520</name>
</gene>
<comment type="caution">
    <text evidence="12">The sequence shown here is derived from an EMBL/GenBank/DDBJ whole genome shotgun (WGS) entry which is preliminary data.</text>
</comment>
<dbReference type="InterPro" id="IPR034466">
    <property type="entry name" value="Methyltransferase_Class_B"/>
</dbReference>
<dbReference type="Pfam" id="PF04055">
    <property type="entry name" value="Radical_SAM"/>
    <property type="match status" value="1"/>
</dbReference>
<proteinExistence type="predicted"/>
<dbReference type="InterPro" id="IPR007197">
    <property type="entry name" value="rSAM"/>
</dbReference>
<keyword evidence="4" id="KW-0808">Transferase</keyword>
<comment type="cofactor">
    <cofactor evidence="1">
        <name>[4Fe-4S] cluster</name>
        <dbReference type="ChEBI" id="CHEBI:49883"/>
    </cofactor>
</comment>
<evidence type="ECO:0000256" key="6">
    <source>
        <dbReference type="ARBA" id="ARBA00022723"/>
    </source>
</evidence>
<feature type="transmembrane region" description="Helical" evidence="9">
    <location>
        <begin position="301"/>
        <end position="323"/>
    </location>
</feature>
<keyword evidence="9" id="KW-1133">Transmembrane helix</keyword>
<organism evidence="12 13">
    <name type="scientific">Meridianimarinicoccus aquatilis</name>
    <dbReference type="NCBI Taxonomy" id="2552766"/>
    <lineage>
        <taxon>Bacteria</taxon>
        <taxon>Pseudomonadati</taxon>
        <taxon>Pseudomonadota</taxon>
        <taxon>Alphaproteobacteria</taxon>
        <taxon>Rhodobacterales</taxon>
        <taxon>Paracoccaceae</taxon>
        <taxon>Meridianimarinicoccus</taxon>
    </lineage>
</organism>
<keyword evidence="6" id="KW-0479">Metal-binding</keyword>
<dbReference type="Gene3D" id="3.80.30.20">
    <property type="entry name" value="tm_1862 like domain"/>
    <property type="match status" value="1"/>
</dbReference>
<accession>A0A4R6AZ00</accession>